<dbReference type="GO" id="GO:0008270">
    <property type="term" value="F:zinc ion binding"/>
    <property type="evidence" value="ECO:0007669"/>
    <property type="project" value="UniProtKB-KW"/>
</dbReference>
<dbReference type="Gene3D" id="1.25.40.10">
    <property type="entry name" value="Tetratricopeptide repeat domain"/>
    <property type="match status" value="2"/>
</dbReference>
<evidence type="ECO:0000256" key="2">
    <source>
        <dbReference type="ARBA" id="ARBA00022771"/>
    </source>
</evidence>
<gene>
    <name evidence="9" type="ORF">CTEN210_06638</name>
</gene>
<dbReference type="PROSITE" id="PS50865">
    <property type="entry name" value="ZF_MYND_2"/>
    <property type="match status" value="1"/>
</dbReference>
<sequence length="1282" mass="147717">MISSVEELLACLQVADERKLSSSATPEQAITQLGLPFPDEAASKHFQILRPIYTHVLKDIREKGEESIFIEKILNTYKQKNPDEAMLLLYFFQYPNMVRTTRIQSLAFNGVDNEGENTNTFELLDVCNEIASSSILANFARDAIKNFESLHSSILADAVGILRITRGRSKKFVKNVIFRCKNDVLKGFLDLRKDLATMVSSRRDLLPNTVANAILVQAGVLKIIYKDSSEKVIEIMYDAPNKDVFESALDRISSHLHPYELINIRMTLGLLPSGMSPDELADYETKTSKPADFREKDVEHTTCDRPGCTKVGSKQCQGCKLVSYCGRECQRKDWKAHKKVCNKVGKVDTSSQAAAEIAKKNKSPARIHQDGILADNKNVDYVIVLLTGKQDIAIIFADPDGKRFFRKMRRLAPDYPVAVIMMYEMVSNQRPDKSDLIRSQLRSEYGVDPLGDNIQIDDISSELTDQECRFVAESITAMTRRGIMTPDKMRQWLDFSRSVMRRLCNGSSSSSQSESPISNDETTLNSGDGEANPVSIDPTFDGCWSYDCMGLMTNFDSLNIEELEQEWMEDPDPDKEEWIVLEEDMEEKSRYYGLHVASGVIRRVISSGNHPSKVRISTLNDSDFAQLQFMKKEADELFSKKRYTEAIECYDYMLIHPRIQNFFVAPVGQVNTVISIISNQSECYLRCKDYNAAASTATDALVLDGNHGDSRIQRAQAEIFLYEKKKKSLPMLVQADFDLDIALKYSNVDKYERNEAEMLSNTVKEYLREEKQKLQEIDPQADFDSKVSALKSQCWWKLVKSSSSIATESYTQIKSPSLMKQDSKLRVADKSVDYVIFLPTGDVRIKVRNPKHKAFFRKMRELAVQHSFSVIMMNQILSSYRPDKKKSIRNQLKLEYDIDPLGSETIFYDISAELRDDECALMMDIMESMNKLRLERHQQVQWYIIFERIASRLQIDITSESNLDETCDYFADYEKSRKSNKPLCKLFLKHECDGVDCEFRHTFNENEKEEEGMYYASVDATHDGNWLYTGMHGMMMVFDSLDMLDLEEDWEEDFNENPTLKREDEFIDLDKDTIQDTIHSLWERRLHLATGVRRRLVYDSYPPYLRIERMDRSEFKYLQSEKKEGNTLFMRGKYEEAIEKYEDALPCRELFIAPIEQINEVVAILSNQAECFLRLKDYKAAGQAATDALVYDGNHEKSRLRRAKAEIFLYEEDPGLHFIVQAKSDLDDILDDPDSSRQAQESAEVLLKQVTEYLEEEKRKMLEKNPQTDFDFAVRIWKINCW</sequence>
<dbReference type="Proteomes" id="UP001054902">
    <property type="component" value="Unassembled WGS sequence"/>
</dbReference>
<feature type="zinc finger region" description="C3H1-type" evidence="5">
    <location>
        <begin position="978"/>
        <end position="1004"/>
    </location>
</feature>
<dbReference type="PROSITE" id="PS01360">
    <property type="entry name" value="ZF_MYND_1"/>
    <property type="match status" value="1"/>
</dbReference>
<dbReference type="SUPFAM" id="SSF144232">
    <property type="entry name" value="HIT/MYND zinc finger-like"/>
    <property type="match status" value="1"/>
</dbReference>
<feature type="region of interest" description="Disordered" evidence="6">
    <location>
        <begin position="504"/>
        <end position="533"/>
    </location>
</feature>
<feature type="domain" description="C3H1-type" evidence="7">
    <location>
        <begin position="978"/>
        <end position="1004"/>
    </location>
</feature>
<dbReference type="InterPro" id="IPR002893">
    <property type="entry name" value="Znf_MYND"/>
</dbReference>
<evidence type="ECO:0000313" key="10">
    <source>
        <dbReference type="Proteomes" id="UP001054902"/>
    </source>
</evidence>
<feature type="domain" description="MYND-type" evidence="8">
    <location>
        <begin position="300"/>
        <end position="341"/>
    </location>
</feature>
<evidence type="ECO:0000256" key="4">
    <source>
        <dbReference type="PROSITE-ProRule" id="PRU00134"/>
    </source>
</evidence>
<dbReference type="SMART" id="SM00028">
    <property type="entry name" value="TPR"/>
    <property type="match status" value="3"/>
</dbReference>
<dbReference type="InterPro" id="IPR052769">
    <property type="entry name" value="TPR_domain_protein"/>
</dbReference>
<evidence type="ECO:0000259" key="8">
    <source>
        <dbReference type="PROSITE" id="PS50865"/>
    </source>
</evidence>
<keyword evidence="10" id="KW-1185">Reference proteome</keyword>
<keyword evidence="1 5" id="KW-0479">Metal-binding</keyword>
<dbReference type="InterPro" id="IPR000571">
    <property type="entry name" value="Znf_CCCH"/>
</dbReference>
<keyword evidence="3 5" id="KW-0862">Zinc</keyword>
<keyword evidence="2 4" id="KW-0863">Zinc-finger</keyword>
<evidence type="ECO:0000313" key="9">
    <source>
        <dbReference type="EMBL" id="GFH50162.1"/>
    </source>
</evidence>
<dbReference type="PANTHER" id="PTHR46014:SF1">
    <property type="entry name" value="TETRATRICOPEPTIDE REPEAT PROTEIN 1"/>
    <property type="match status" value="1"/>
</dbReference>
<reference evidence="9 10" key="1">
    <citation type="journal article" date="2021" name="Sci. Rep.">
        <title>The genome of the diatom Chaetoceros tenuissimus carries an ancient integrated fragment of an extant virus.</title>
        <authorList>
            <person name="Hongo Y."/>
            <person name="Kimura K."/>
            <person name="Takaki Y."/>
            <person name="Yoshida Y."/>
            <person name="Baba S."/>
            <person name="Kobayashi G."/>
            <person name="Nagasaki K."/>
            <person name="Hano T."/>
            <person name="Tomaru Y."/>
        </authorList>
    </citation>
    <scope>NUCLEOTIDE SEQUENCE [LARGE SCALE GENOMIC DNA]</scope>
    <source>
        <strain evidence="9 10">NIES-3715</strain>
    </source>
</reference>
<evidence type="ECO:0000259" key="7">
    <source>
        <dbReference type="PROSITE" id="PS50103"/>
    </source>
</evidence>
<evidence type="ECO:0000256" key="1">
    <source>
        <dbReference type="ARBA" id="ARBA00022723"/>
    </source>
</evidence>
<evidence type="ECO:0008006" key="11">
    <source>
        <dbReference type="Google" id="ProtNLM"/>
    </source>
</evidence>
<dbReference type="Gene3D" id="6.10.140.2220">
    <property type="match status" value="1"/>
</dbReference>
<proteinExistence type="predicted"/>
<dbReference type="SUPFAM" id="SSF48452">
    <property type="entry name" value="TPR-like"/>
    <property type="match status" value="2"/>
</dbReference>
<dbReference type="PROSITE" id="PS50103">
    <property type="entry name" value="ZF_C3H1"/>
    <property type="match status" value="1"/>
</dbReference>
<feature type="compositionally biased region" description="Low complexity" evidence="6">
    <location>
        <begin position="507"/>
        <end position="518"/>
    </location>
</feature>
<evidence type="ECO:0000256" key="3">
    <source>
        <dbReference type="ARBA" id="ARBA00022833"/>
    </source>
</evidence>
<dbReference type="InterPro" id="IPR011990">
    <property type="entry name" value="TPR-like_helical_dom_sf"/>
</dbReference>
<organism evidence="9 10">
    <name type="scientific">Chaetoceros tenuissimus</name>
    <dbReference type="NCBI Taxonomy" id="426638"/>
    <lineage>
        <taxon>Eukaryota</taxon>
        <taxon>Sar</taxon>
        <taxon>Stramenopiles</taxon>
        <taxon>Ochrophyta</taxon>
        <taxon>Bacillariophyta</taxon>
        <taxon>Coscinodiscophyceae</taxon>
        <taxon>Chaetocerotophycidae</taxon>
        <taxon>Chaetocerotales</taxon>
        <taxon>Chaetocerotaceae</taxon>
        <taxon>Chaetoceros</taxon>
    </lineage>
</organism>
<dbReference type="Pfam" id="PF01753">
    <property type="entry name" value="zf-MYND"/>
    <property type="match status" value="1"/>
</dbReference>
<evidence type="ECO:0000256" key="5">
    <source>
        <dbReference type="PROSITE-ProRule" id="PRU00723"/>
    </source>
</evidence>
<dbReference type="PANTHER" id="PTHR46014">
    <property type="entry name" value="TETRATRICOPEPTIDE REPEAT PROTEIN 1"/>
    <property type="match status" value="1"/>
</dbReference>
<accession>A0AAD3H4D3</accession>
<comment type="caution">
    <text evidence="9">The sequence shown here is derived from an EMBL/GenBank/DDBJ whole genome shotgun (WGS) entry which is preliminary data.</text>
</comment>
<evidence type="ECO:0000256" key="6">
    <source>
        <dbReference type="SAM" id="MobiDB-lite"/>
    </source>
</evidence>
<dbReference type="EMBL" id="BLLK01000038">
    <property type="protein sequence ID" value="GFH50162.1"/>
    <property type="molecule type" value="Genomic_DNA"/>
</dbReference>
<dbReference type="InterPro" id="IPR019734">
    <property type="entry name" value="TPR_rpt"/>
</dbReference>
<name>A0AAD3H4D3_9STRA</name>
<protein>
    <recommendedName>
        <fullName evidence="11">MYND-type domain-containing protein</fullName>
    </recommendedName>
</protein>